<dbReference type="AlphaFoldDB" id="A0A938Y652"/>
<evidence type="ECO:0000313" key="2">
    <source>
        <dbReference type="Proteomes" id="UP000717624"/>
    </source>
</evidence>
<keyword evidence="2" id="KW-1185">Reference proteome</keyword>
<sequence length="157" mass="18187">MSTPYLLQVALVEEIKALFADTRLKNSKGEEVALNVYSQFVPGKRSDQDDDPFPYAIVRLQEGNLSALTDPETCNVLIFFGIWDDSLNFQGYKDVLNAITRLKIHLFAKKIIDKRYQISYPFDWAIDEDGKNHPYYFGGMQTTWMLPQVQQEVHLFE</sequence>
<dbReference type="Proteomes" id="UP000717624">
    <property type="component" value="Unassembled WGS sequence"/>
</dbReference>
<reference evidence="1" key="1">
    <citation type="submission" date="2021-01" db="EMBL/GenBank/DDBJ databases">
        <title>Genomic Encyclopedia of Type Strains, Phase IV (KMG-IV): sequencing the most valuable type-strain genomes for metagenomic binning, comparative biology and taxonomic classification.</title>
        <authorList>
            <person name="Goeker M."/>
        </authorList>
    </citation>
    <scope>NUCLEOTIDE SEQUENCE</scope>
    <source>
        <strain evidence="1">DSM 25523</strain>
    </source>
</reference>
<evidence type="ECO:0000313" key="1">
    <source>
        <dbReference type="EMBL" id="MBM7592257.1"/>
    </source>
</evidence>
<protein>
    <submittedName>
        <fullName evidence="1">Uncharacterized protein</fullName>
    </submittedName>
</protein>
<proteinExistence type="predicted"/>
<comment type="caution">
    <text evidence="1">The sequence shown here is derived from an EMBL/GenBank/DDBJ whole genome shotgun (WGS) entry which is preliminary data.</text>
</comment>
<gene>
    <name evidence="1" type="ORF">JOD01_003919</name>
</gene>
<dbReference type="RefSeq" id="WP_204520070.1">
    <property type="nucleotide sequence ID" value="NZ_JAFBEB010000022.1"/>
</dbReference>
<accession>A0A938Y652</accession>
<name>A0A938Y652_9BACL</name>
<dbReference type="EMBL" id="JAFBEB010000022">
    <property type="protein sequence ID" value="MBM7592257.1"/>
    <property type="molecule type" value="Genomic_DNA"/>
</dbReference>
<organism evidence="1 2">
    <name type="scientific">Brevibacillus fulvus</name>
    <dbReference type="NCBI Taxonomy" id="1125967"/>
    <lineage>
        <taxon>Bacteria</taxon>
        <taxon>Bacillati</taxon>
        <taxon>Bacillota</taxon>
        <taxon>Bacilli</taxon>
        <taxon>Bacillales</taxon>
        <taxon>Paenibacillaceae</taxon>
        <taxon>Brevibacillus</taxon>
    </lineage>
</organism>